<proteinExistence type="predicted"/>
<gene>
    <name evidence="2" type="ORF">ACFQ34_14080</name>
</gene>
<keyword evidence="2" id="KW-0503">Monooxygenase</keyword>
<sequence length="120" mass="12546">MVGAQTGLDSHLVLLVCRFDVPPADAGAFLARGRTALELLTAAPGCLGGDLGRAIEEPTRWVLQVRFASVDAYRRALSPFPVREHVVPLLAEALADEPATFETLVSGAGGAAVTHESLLA</sequence>
<reference evidence="3" key="1">
    <citation type="journal article" date="2019" name="Int. J. Syst. Evol. Microbiol.">
        <title>The Global Catalogue of Microorganisms (GCM) 10K type strain sequencing project: providing services to taxonomists for standard genome sequencing and annotation.</title>
        <authorList>
            <consortium name="The Broad Institute Genomics Platform"/>
            <consortium name="The Broad Institute Genome Sequencing Center for Infectious Disease"/>
            <person name="Wu L."/>
            <person name="Ma J."/>
        </authorList>
    </citation>
    <scope>NUCLEOTIDE SEQUENCE [LARGE SCALE GENOMIC DNA]</scope>
    <source>
        <strain evidence="3">CCUG 49018</strain>
    </source>
</reference>
<comment type="caution">
    <text evidence="2">The sequence shown here is derived from an EMBL/GenBank/DDBJ whole genome shotgun (WGS) entry which is preliminary data.</text>
</comment>
<dbReference type="Gene3D" id="3.30.70.100">
    <property type="match status" value="1"/>
</dbReference>
<dbReference type="Pfam" id="PF03992">
    <property type="entry name" value="ABM"/>
    <property type="match status" value="1"/>
</dbReference>
<accession>A0ABW3VH08</accession>
<feature type="domain" description="ABM" evidence="1">
    <location>
        <begin position="14"/>
        <end position="76"/>
    </location>
</feature>
<dbReference type="EMBL" id="JBHTMB010000127">
    <property type="protein sequence ID" value="MFD1234414.1"/>
    <property type="molecule type" value="Genomic_DNA"/>
</dbReference>
<organism evidence="2 3">
    <name type="scientific">Pseudonocardia benzenivorans</name>
    <dbReference type="NCBI Taxonomy" id="228005"/>
    <lineage>
        <taxon>Bacteria</taxon>
        <taxon>Bacillati</taxon>
        <taxon>Actinomycetota</taxon>
        <taxon>Actinomycetes</taxon>
        <taxon>Pseudonocardiales</taxon>
        <taxon>Pseudonocardiaceae</taxon>
        <taxon>Pseudonocardia</taxon>
    </lineage>
</organism>
<dbReference type="RefSeq" id="WP_379652991.1">
    <property type="nucleotide sequence ID" value="NZ_JBHTMB010000127.1"/>
</dbReference>
<dbReference type="SUPFAM" id="SSF54909">
    <property type="entry name" value="Dimeric alpha+beta barrel"/>
    <property type="match status" value="1"/>
</dbReference>
<evidence type="ECO:0000259" key="1">
    <source>
        <dbReference type="Pfam" id="PF03992"/>
    </source>
</evidence>
<evidence type="ECO:0000313" key="3">
    <source>
        <dbReference type="Proteomes" id="UP001597182"/>
    </source>
</evidence>
<name>A0ABW3VH08_9PSEU</name>
<evidence type="ECO:0000313" key="2">
    <source>
        <dbReference type="EMBL" id="MFD1234414.1"/>
    </source>
</evidence>
<dbReference type="GO" id="GO:0004497">
    <property type="term" value="F:monooxygenase activity"/>
    <property type="evidence" value="ECO:0007669"/>
    <property type="project" value="UniProtKB-KW"/>
</dbReference>
<dbReference type="InterPro" id="IPR011008">
    <property type="entry name" value="Dimeric_a/b-barrel"/>
</dbReference>
<dbReference type="InterPro" id="IPR007138">
    <property type="entry name" value="ABM_dom"/>
</dbReference>
<protein>
    <submittedName>
        <fullName evidence="2">Antibiotic biosynthesis monooxygenase family protein</fullName>
        <ecNumber evidence="2">1.14.-.-</ecNumber>
    </submittedName>
</protein>
<dbReference type="Proteomes" id="UP001597182">
    <property type="component" value="Unassembled WGS sequence"/>
</dbReference>
<keyword evidence="2" id="KW-0560">Oxidoreductase</keyword>
<dbReference type="EC" id="1.14.-.-" evidence="2"/>
<keyword evidence="3" id="KW-1185">Reference proteome</keyword>